<dbReference type="EMBL" id="MLJW01004746">
    <property type="protein sequence ID" value="OIQ69408.1"/>
    <property type="molecule type" value="Genomic_DNA"/>
</dbReference>
<dbReference type="InterPro" id="IPR009003">
    <property type="entry name" value="Peptidase_S1_PA"/>
</dbReference>
<dbReference type="GO" id="GO:0006508">
    <property type="term" value="P:proteolysis"/>
    <property type="evidence" value="ECO:0007669"/>
    <property type="project" value="UniProtKB-KW"/>
</dbReference>
<dbReference type="InterPro" id="IPR043504">
    <property type="entry name" value="Peptidase_S1_PA_chymotrypsin"/>
</dbReference>
<dbReference type="EC" id="3.4.21.-" evidence="1"/>
<accession>A0A1J5PF58</accession>
<name>A0A1J5PF58_9ZZZZ</name>
<dbReference type="AlphaFoldDB" id="A0A1J5PF58"/>
<dbReference type="GO" id="GO:0008233">
    <property type="term" value="F:peptidase activity"/>
    <property type="evidence" value="ECO:0007669"/>
    <property type="project" value="UniProtKB-KW"/>
</dbReference>
<sequence length="106" mass="10790">MLGHPGGGPLRENDAVVLDETTAIGQNIYDQGTVRRHIYEVAATIEPGNSGGPLIGTDGRVIGIVFAKSVSQNNLGYALVWGEVAPQVQASLSSTTPVATGACSAG</sequence>
<keyword evidence="1" id="KW-0378">Hydrolase</keyword>
<keyword evidence="1" id="KW-0645">Protease</keyword>
<proteinExistence type="predicted"/>
<gene>
    <name evidence="1" type="ORF">GALL_489930</name>
</gene>
<dbReference type="Gene3D" id="2.40.10.10">
    <property type="entry name" value="Trypsin-like serine proteases"/>
    <property type="match status" value="1"/>
</dbReference>
<protein>
    <submittedName>
        <fullName evidence="1">Serine proteasec</fullName>
        <ecNumber evidence="1">3.4.21.-</ecNumber>
    </submittedName>
</protein>
<dbReference type="SUPFAM" id="SSF50494">
    <property type="entry name" value="Trypsin-like serine proteases"/>
    <property type="match status" value="1"/>
</dbReference>
<dbReference type="Pfam" id="PF13365">
    <property type="entry name" value="Trypsin_2"/>
    <property type="match status" value="1"/>
</dbReference>
<reference evidence="1" key="1">
    <citation type="submission" date="2016-10" db="EMBL/GenBank/DDBJ databases">
        <title>Sequence of Gallionella enrichment culture.</title>
        <authorList>
            <person name="Poehlein A."/>
            <person name="Muehling M."/>
            <person name="Daniel R."/>
        </authorList>
    </citation>
    <scope>NUCLEOTIDE SEQUENCE</scope>
</reference>
<evidence type="ECO:0000313" key="1">
    <source>
        <dbReference type="EMBL" id="OIQ69408.1"/>
    </source>
</evidence>
<organism evidence="1">
    <name type="scientific">mine drainage metagenome</name>
    <dbReference type="NCBI Taxonomy" id="410659"/>
    <lineage>
        <taxon>unclassified sequences</taxon>
        <taxon>metagenomes</taxon>
        <taxon>ecological metagenomes</taxon>
    </lineage>
</organism>
<comment type="caution">
    <text evidence="1">The sequence shown here is derived from an EMBL/GenBank/DDBJ whole genome shotgun (WGS) entry which is preliminary data.</text>
</comment>